<evidence type="ECO:0000313" key="3">
    <source>
        <dbReference type="Proteomes" id="UP000824469"/>
    </source>
</evidence>
<feature type="non-terminal residue" evidence="2">
    <location>
        <position position="142"/>
    </location>
</feature>
<protein>
    <submittedName>
        <fullName evidence="2">Uncharacterized protein</fullName>
    </submittedName>
</protein>
<accession>A0AA38F5Z3</accession>
<keyword evidence="3" id="KW-1185">Reference proteome</keyword>
<gene>
    <name evidence="2" type="ORF">KI387_035005</name>
</gene>
<dbReference type="EMBL" id="JAHRHJ020003813">
    <property type="protein sequence ID" value="KAH9290888.1"/>
    <property type="molecule type" value="Genomic_DNA"/>
</dbReference>
<sequence>MVGKYSEKNGESANDATSFESSRRLQGGCNREKKGPSNPNPISYRSNRVADDSEVGRKIFELHKKARADVAASKLTSFKDIIGTRDGSTLGNQAYLVDLAEEIPALEIKNPEVAEYYHSLARDAVIGCFNGRWPSSTELYQW</sequence>
<evidence type="ECO:0000313" key="2">
    <source>
        <dbReference type="EMBL" id="KAH9290888.1"/>
    </source>
</evidence>
<feature type="compositionally biased region" description="Basic and acidic residues" evidence="1">
    <location>
        <begin position="1"/>
        <end position="10"/>
    </location>
</feature>
<organism evidence="2 3">
    <name type="scientific">Taxus chinensis</name>
    <name type="common">Chinese yew</name>
    <name type="synonym">Taxus wallichiana var. chinensis</name>
    <dbReference type="NCBI Taxonomy" id="29808"/>
    <lineage>
        <taxon>Eukaryota</taxon>
        <taxon>Viridiplantae</taxon>
        <taxon>Streptophyta</taxon>
        <taxon>Embryophyta</taxon>
        <taxon>Tracheophyta</taxon>
        <taxon>Spermatophyta</taxon>
        <taxon>Pinopsida</taxon>
        <taxon>Pinidae</taxon>
        <taxon>Conifers II</taxon>
        <taxon>Cupressales</taxon>
        <taxon>Taxaceae</taxon>
        <taxon>Taxus</taxon>
    </lineage>
</organism>
<evidence type="ECO:0000256" key="1">
    <source>
        <dbReference type="SAM" id="MobiDB-lite"/>
    </source>
</evidence>
<feature type="region of interest" description="Disordered" evidence="1">
    <location>
        <begin position="1"/>
        <end position="49"/>
    </location>
</feature>
<feature type="compositionally biased region" description="Polar residues" evidence="1">
    <location>
        <begin position="11"/>
        <end position="20"/>
    </location>
</feature>
<dbReference type="AlphaFoldDB" id="A0AA38F5Z3"/>
<dbReference type="Proteomes" id="UP000824469">
    <property type="component" value="Unassembled WGS sequence"/>
</dbReference>
<proteinExistence type="predicted"/>
<reference evidence="2 3" key="1">
    <citation type="journal article" date="2021" name="Nat. Plants">
        <title>The Taxus genome provides insights into paclitaxel biosynthesis.</title>
        <authorList>
            <person name="Xiong X."/>
            <person name="Gou J."/>
            <person name="Liao Q."/>
            <person name="Li Y."/>
            <person name="Zhou Q."/>
            <person name="Bi G."/>
            <person name="Li C."/>
            <person name="Du R."/>
            <person name="Wang X."/>
            <person name="Sun T."/>
            <person name="Guo L."/>
            <person name="Liang H."/>
            <person name="Lu P."/>
            <person name="Wu Y."/>
            <person name="Zhang Z."/>
            <person name="Ro D.K."/>
            <person name="Shang Y."/>
            <person name="Huang S."/>
            <person name="Yan J."/>
        </authorList>
    </citation>
    <scope>NUCLEOTIDE SEQUENCE [LARGE SCALE GENOMIC DNA]</scope>
    <source>
        <strain evidence="2">Ta-2019</strain>
    </source>
</reference>
<name>A0AA38F5Z3_TAXCH</name>
<comment type="caution">
    <text evidence="2">The sequence shown here is derived from an EMBL/GenBank/DDBJ whole genome shotgun (WGS) entry which is preliminary data.</text>
</comment>